<feature type="compositionally biased region" description="Basic and acidic residues" evidence="1">
    <location>
        <begin position="19"/>
        <end position="32"/>
    </location>
</feature>
<organism evidence="2 3">
    <name type="scientific">Paramecium octaurelia</name>
    <dbReference type="NCBI Taxonomy" id="43137"/>
    <lineage>
        <taxon>Eukaryota</taxon>
        <taxon>Sar</taxon>
        <taxon>Alveolata</taxon>
        <taxon>Ciliophora</taxon>
        <taxon>Intramacronucleata</taxon>
        <taxon>Oligohymenophorea</taxon>
        <taxon>Peniculida</taxon>
        <taxon>Parameciidae</taxon>
        <taxon>Paramecium</taxon>
    </lineage>
</organism>
<evidence type="ECO:0000313" key="3">
    <source>
        <dbReference type="Proteomes" id="UP000683925"/>
    </source>
</evidence>
<dbReference type="OrthoDB" id="298145at2759"/>
<evidence type="ECO:0000256" key="1">
    <source>
        <dbReference type="SAM" id="MobiDB-lite"/>
    </source>
</evidence>
<protein>
    <submittedName>
        <fullName evidence="2">Uncharacterized protein</fullName>
    </submittedName>
</protein>
<evidence type="ECO:0000313" key="2">
    <source>
        <dbReference type="EMBL" id="CAD8135284.1"/>
    </source>
</evidence>
<proteinExistence type="predicted"/>
<feature type="region of interest" description="Disordered" evidence="1">
    <location>
        <begin position="1"/>
        <end position="32"/>
    </location>
</feature>
<sequence length="476" mass="56313">MKRLVHRRREATQTTTCFSEHKTEQDEPKQKDDRLKNWNIMFGNFLGEGLVRQKKRNKHIDPAFLREAPMFLGNNVYSSPSVRDNFEKFIKGEISACEFLTLKNQSELLDRQRPNSPKKFKLFRIEQDSNNPRNYPQKQKGFLKLLKDKSDEISKKSRIESRFDVLRNLIEHKIKLKEEEDVIKRSRELKNVGVIKQMYDISDEYIQLISRRCMEKKSIQIIQKNIVNGNRLKLIQHQNPYQTVKTATYENETKNKYDPPIQTSSIKFQINQKAKQYIDELQQRDFIQNEKAKKKIFINSQYKNIVHQQSQSLHSLGNVKQIVPFIKQNYLKNQYINNDLELIKYITDYQVEDPFHDKEIQSKVKKSLLISAGIVPHNKISKIPLKYHKQSYLNLKDGISQKSSRSMDDSLNSMYEFNVDSLYNQSISLQNKLLEKQPEGFSRTIRSIQKNETLKKEIIQKNVQKLQGLKRLKIGE</sequence>
<name>A0A8S1S8N8_PAROT</name>
<reference evidence="2" key="1">
    <citation type="submission" date="2021-01" db="EMBL/GenBank/DDBJ databases">
        <authorList>
            <consortium name="Genoscope - CEA"/>
            <person name="William W."/>
        </authorList>
    </citation>
    <scope>NUCLEOTIDE SEQUENCE</scope>
</reference>
<dbReference type="Proteomes" id="UP000683925">
    <property type="component" value="Unassembled WGS sequence"/>
</dbReference>
<keyword evidence="3" id="KW-1185">Reference proteome</keyword>
<comment type="caution">
    <text evidence="2">The sequence shown here is derived from an EMBL/GenBank/DDBJ whole genome shotgun (WGS) entry which is preliminary data.</text>
</comment>
<gene>
    <name evidence="2" type="ORF">POCTA_138.1.T0060309</name>
</gene>
<dbReference type="OMA" id="TCFSEHK"/>
<dbReference type="EMBL" id="CAJJDP010000005">
    <property type="protein sequence ID" value="CAD8135284.1"/>
    <property type="molecule type" value="Genomic_DNA"/>
</dbReference>
<dbReference type="AlphaFoldDB" id="A0A8S1S8N8"/>
<accession>A0A8S1S8N8</accession>